<name>A0ABR3NHT6_9TELE</name>
<proteinExistence type="predicted"/>
<accession>A0ABR3NHT6</accession>
<evidence type="ECO:0000313" key="2">
    <source>
        <dbReference type="Proteomes" id="UP001558613"/>
    </source>
</evidence>
<gene>
    <name evidence="1" type="ORF">QQF64_035984</name>
</gene>
<organism evidence="1 2">
    <name type="scientific">Cirrhinus molitorella</name>
    <name type="common">mud carp</name>
    <dbReference type="NCBI Taxonomy" id="172907"/>
    <lineage>
        <taxon>Eukaryota</taxon>
        <taxon>Metazoa</taxon>
        <taxon>Chordata</taxon>
        <taxon>Craniata</taxon>
        <taxon>Vertebrata</taxon>
        <taxon>Euteleostomi</taxon>
        <taxon>Actinopterygii</taxon>
        <taxon>Neopterygii</taxon>
        <taxon>Teleostei</taxon>
        <taxon>Ostariophysi</taxon>
        <taxon>Cypriniformes</taxon>
        <taxon>Cyprinidae</taxon>
        <taxon>Labeoninae</taxon>
        <taxon>Labeonini</taxon>
        <taxon>Cirrhinus</taxon>
    </lineage>
</organism>
<sequence length="75" mass="7708">MEMAGIEACVISRGMLTVVTAPEAEERKGKRRGMAGIEACVVSGGMLMLGTASGAEEREEIEGVKLASSAEACSC</sequence>
<keyword evidence="2" id="KW-1185">Reference proteome</keyword>
<protein>
    <submittedName>
        <fullName evidence="1">Uncharacterized protein</fullName>
    </submittedName>
</protein>
<evidence type="ECO:0000313" key="1">
    <source>
        <dbReference type="EMBL" id="KAL1276361.1"/>
    </source>
</evidence>
<reference evidence="1 2" key="1">
    <citation type="submission" date="2023-09" db="EMBL/GenBank/DDBJ databases">
        <authorList>
            <person name="Wang M."/>
        </authorList>
    </citation>
    <scope>NUCLEOTIDE SEQUENCE [LARGE SCALE GENOMIC DNA]</scope>
    <source>
        <strain evidence="1">GT-2023</strain>
        <tissue evidence="1">Liver</tissue>
    </source>
</reference>
<dbReference type="EMBL" id="JAYMGO010000004">
    <property type="protein sequence ID" value="KAL1276361.1"/>
    <property type="molecule type" value="Genomic_DNA"/>
</dbReference>
<comment type="caution">
    <text evidence="1">The sequence shown here is derived from an EMBL/GenBank/DDBJ whole genome shotgun (WGS) entry which is preliminary data.</text>
</comment>
<dbReference type="Proteomes" id="UP001558613">
    <property type="component" value="Unassembled WGS sequence"/>
</dbReference>